<organism evidence="5 6">
    <name type="scientific">Sphaerosporella brunnea</name>
    <dbReference type="NCBI Taxonomy" id="1250544"/>
    <lineage>
        <taxon>Eukaryota</taxon>
        <taxon>Fungi</taxon>
        <taxon>Dikarya</taxon>
        <taxon>Ascomycota</taxon>
        <taxon>Pezizomycotina</taxon>
        <taxon>Pezizomycetes</taxon>
        <taxon>Pezizales</taxon>
        <taxon>Pyronemataceae</taxon>
        <taxon>Sphaerosporella</taxon>
    </lineage>
</organism>
<gene>
    <name evidence="5" type="ORF">FN846DRAFT_335356</name>
</gene>
<accession>A0A5J5EKH3</accession>
<dbReference type="InParanoid" id="A0A5J5EKH3"/>
<name>A0A5J5EKH3_9PEZI</name>
<protein>
    <submittedName>
        <fullName evidence="5">RlpA-like double-psi beta-barrel-protein domain-containing protein-containing protein</fullName>
    </submittedName>
</protein>
<dbReference type="OrthoDB" id="623670at2759"/>
<dbReference type="InterPro" id="IPR009009">
    <property type="entry name" value="RlpA-like_DPBB"/>
</dbReference>
<evidence type="ECO:0000313" key="6">
    <source>
        <dbReference type="Proteomes" id="UP000326924"/>
    </source>
</evidence>
<dbReference type="Pfam" id="PF03330">
    <property type="entry name" value="DPBB_1"/>
    <property type="match status" value="1"/>
</dbReference>
<feature type="chain" id="PRO_5023866030" evidence="3">
    <location>
        <begin position="19"/>
        <end position="230"/>
    </location>
</feature>
<dbReference type="PANTHER" id="PTHR31836:SF28">
    <property type="entry name" value="SRCR DOMAIN-CONTAINING PROTEIN-RELATED"/>
    <property type="match status" value="1"/>
</dbReference>
<sequence>MKVQTLFIVASAICGVLAAPVQKREPKVVTITEKVVHVVTATSTIWVPAPTPTLDEDNTHYVRPTTTSSTTSTTSTTSTSTTPTTTPTPSTSSTSTTSTPTPTSTSTTETPVPTTTDEESVGGGSGGAVISGEATFYDVGLGSCGIQSSNDQLVVAISHVLMDASNTGNPNNNPLCGKKIKCMRGGNSVTAVVVDRCVGCDPTTLDLSPEAFNKLGLPAEGRIPIEWYWL</sequence>
<evidence type="ECO:0000256" key="2">
    <source>
        <dbReference type="SAM" id="MobiDB-lite"/>
    </source>
</evidence>
<evidence type="ECO:0000313" key="5">
    <source>
        <dbReference type="EMBL" id="KAA8895476.1"/>
    </source>
</evidence>
<dbReference type="EMBL" id="VXIS01000261">
    <property type="protein sequence ID" value="KAA8895476.1"/>
    <property type="molecule type" value="Genomic_DNA"/>
</dbReference>
<evidence type="ECO:0000256" key="1">
    <source>
        <dbReference type="ARBA" id="ARBA00022729"/>
    </source>
</evidence>
<feature type="region of interest" description="Disordered" evidence="2">
    <location>
        <begin position="48"/>
        <end position="127"/>
    </location>
</feature>
<dbReference type="InterPro" id="IPR051477">
    <property type="entry name" value="Expansin_CellWall"/>
</dbReference>
<proteinExistence type="predicted"/>
<feature type="compositionally biased region" description="Low complexity" evidence="2">
    <location>
        <begin position="64"/>
        <end position="115"/>
    </location>
</feature>
<dbReference type="Proteomes" id="UP000326924">
    <property type="component" value="Unassembled WGS sequence"/>
</dbReference>
<dbReference type="AlphaFoldDB" id="A0A5J5EKH3"/>
<keyword evidence="6" id="KW-1185">Reference proteome</keyword>
<dbReference type="InterPro" id="IPR036908">
    <property type="entry name" value="RlpA-like_sf"/>
</dbReference>
<dbReference type="CDD" id="cd22191">
    <property type="entry name" value="DPBB_RlpA_EXP_N-like"/>
    <property type="match status" value="1"/>
</dbReference>
<dbReference type="PANTHER" id="PTHR31836">
    <property type="match status" value="1"/>
</dbReference>
<dbReference type="Gene3D" id="2.40.40.10">
    <property type="entry name" value="RlpA-like domain"/>
    <property type="match status" value="1"/>
</dbReference>
<feature type="signal peptide" evidence="3">
    <location>
        <begin position="1"/>
        <end position="18"/>
    </location>
</feature>
<evidence type="ECO:0000256" key="3">
    <source>
        <dbReference type="SAM" id="SignalP"/>
    </source>
</evidence>
<feature type="domain" description="RlpA-like protein double-psi beta-barrel" evidence="4">
    <location>
        <begin position="177"/>
        <end position="226"/>
    </location>
</feature>
<comment type="caution">
    <text evidence="5">The sequence shown here is derived from an EMBL/GenBank/DDBJ whole genome shotgun (WGS) entry which is preliminary data.</text>
</comment>
<reference evidence="5 6" key="1">
    <citation type="submission" date="2019-09" db="EMBL/GenBank/DDBJ databases">
        <title>Draft genome of the ectomycorrhizal ascomycete Sphaerosporella brunnea.</title>
        <authorList>
            <consortium name="DOE Joint Genome Institute"/>
            <person name="Benucci G.M."/>
            <person name="Marozzi G."/>
            <person name="Antonielli L."/>
            <person name="Sanchez S."/>
            <person name="Marco P."/>
            <person name="Wang X."/>
            <person name="Falini L.B."/>
            <person name="Barry K."/>
            <person name="Haridas S."/>
            <person name="Lipzen A."/>
            <person name="Labutti K."/>
            <person name="Grigoriev I.V."/>
            <person name="Murat C."/>
            <person name="Martin F."/>
            <person name="Albertini E."/>
            <person name="Donnini D."/>
            <person name="Bonito G."/>
        </authorList>
    </citation>
    <scope>NUCLEOTIDE SEQUENCE [LARGE SCALE GENOMIC DNA]</scope>
    <source>
        <strain evidence="5 6">Sb_GMNB300</strain>
    </source>
</reference>
<evidence type="ECO:0000259" key="4">
    <source>
        <dbReference type="Pfam" id="PF03330"/>
    </source>
</evidence>
<dbReference type="SUPFAM" id="SSF50685">
    <property type="entry name" value="Barwin-like endoglucanases"/>
    <property type="match status" value="1"/>
</dbReference>
<keyword evidence="1 3" id="KW-0732">Signal</keyword>